<dbReference type="EMBL" id="ADKX01000009">
    <property type="protein sequence ID" value="EFW06018.1"/>
    <property type="molecule type" value="Genomic_DNA"/>
</dbReference>
<dbReference type="eggNOG" id="ENOG50303QI">
    <property type="taxonomic scope" value="Bacteria"/>
</dbReference>
<sequence>MKKSKSWTLIIVLLIFVWPVGLFFLIRKLRDDKTAVFEKSSTLKYISFALMGFGVISIFMTLTGQMTQTVDGVKTVVTGSDMLFYIVVSLLFIAGGLLLFKKCLSIEEERKRYRDYISLIVNSNIISIPQISSARAVSSTQVAHDLQVMIDKGYFQNAYIDKTKQCIVLGTYENVSTGQELNHASHMAVCPGCGAHNIVIGDGSQCEYCGTILH</sequence>
<organism evidence="2 3">
    <name type="scientific">Coprobacillus cateniformis</name>
    <dbReference type="NCBI Taxonomy" id="100884"/>
    <lineage>
        <taxon>Bacteria</taxon>
        <taxon>Bacillati</taxon>
        <taxon>Bacillota</taxon>
        <taxon>Erysipelotrichia</taxon>
        <taxon>Erysipelotrichales</taxon>
        <taxon>Coprobacillaceae</taxon>
        <taxon>Coprobacillus</taxon>
    </lineage>
</organism>
<keyword evidence="3" id="KW-1185">Reference proteome</keyword>
<evidence type="ECO:0000313" key="2">
    <source>
        <dbReference type="EMBL" id="EFW06018.1"/>
    </source>
</evidence>
<keyword evidence="1" id="KW-1133">Transmembrane helix</keyword>
<protein>
    <submittedName>
        <fullName evidence="2">Uncharacterized protein</fullName>
    </submittedName>
</protein>
<evidence type="ECO:0000256" key="1">
    <source>
        <dbReference type="SAM" id="Phobius"/>
    </source>
</evidence>
<accession>E7G7E3</accession>
<keyword evidence="1" id="KW-0472">Membrane</keyword>
<feature type="transmembrane region" description="Helical" evidence="1">
    <location>
        <begin position="6"/>
        <end position="25"/>
    </location>
</feature>
<feature type="transmembrane region" description="Helical" evidence="1">
    <location>
        <begin position="45"/>
        <end position="62"/>
    </location>
</feature>
<dbReference type="RefSeq" id="WP_008787773.1">
    <property type="nucleotide sequence ID" value="NZ_AKCB01000001.1"/>
</dbReference>
<dbReference type="GeneID" id="78228932"/>
<dbReference type="STRING" id="100884.GCA_000269565_01050"/>
<feature type="transmembrane region" description="Helical" evidence="1">
    <location>
        <begin position="82"/>
        <end position="100"/>
    </location>
</feature>
<name>E7G7E3_9FIRM</name>
<keyword evidence="1" id="KW-0812">Transmembrane</keyword>
<gene>
    <name evidence="2" type="ORF">HMPREF9488_00657</name>
</gene>
<dbReference type="HOGENOM" id="CLU_1193766_0_0_9"/>
<dbReference type="AlphaFoldDB" id="E7G7E3"/>
<reference evidence="2 3" key="1">
    <citation type="submission" date="2010-12" db="EMBL/GenBank/DDBJ databases">
        <title>The Genome Sequence of Coprobacillus sp. strain 29_1.</title>
        <authorList>
            <consortium name="The Broad Institute Genome Sequencing Platform"/>
            <person name="Earl A."/>
            <person name="Ward D."/>
            <person name="Feldgarden M."/>
            <person name="Gevers D."/>
            <person name="Daigneault M."/>
            <person name="Sibley C.D."/>
            <person name="White A."/>
            <person name="Strauss J."/>
            <person name="Allen-Vercoe E."/>
            <person name="Young S.K."/>
            <person name="Zeng Q."/>
            <person name="Gargeya S."/>
            <person name="Fitzgerald M."/>
            <person name="Haas B."/>
            <person name="Abouelleil A."/>
            <person name="Alvarado L."/>
            <person name="Arachchi H.M."/>
            <person name="Berlin A."/>
            <person name="Brown A."/>
            <person name="Chapman S.B."/>
            <person name="Chen Z."/>
            <person name="Dunbar C."/>
            <person name="Freedman E."/>
            <person name="Gearin G."/>
            <person name="Gellesch M."/>
            <person name="Goldberg J."/>
            <person name="Griggs A."/>
            <person name="Gujja S."/>
            <person name="Heilman E."/>
            <person name="Heiman D."/>
            <person name="Howarth C."/>
            <person name="Larson L."/>
            <person name="Lui A."/>
            <person name="MacDonald P.J.P."/>
            <person name="Mehta T."/>
            <person name="Montmayeur A."/>
            <person name="Murphy C."/>
            <person name="Neiman D."/>
            <person name="Pearson M."/>
            <person name="Priest M."/>
            <person name="Roberts A."/>
            <person name="Saif S."/>
            <person name="Shea T."/>
            <person name="Shenoy N."/>
            <person name="Sisk P."/>
            <person name="Stolte C."/>
            <person name="Sykes S."/>
            <person name="White J."/>
            <person name="Yandava C."/>
            <person name="Nusbaum C."/>
            <person name="Birren B."/>
        </authorList>
    </citation>
    <scope>NUCLEOTIDE SEQUENCE [LARGE SCALE GENOMIC DNA]</scope>
    <source>
        <strain evidence="2 3">29_1</strain>
    </source>
</reference>
<dbReference type="Proteomes" id="UP000003157">
    <property type="component" value="Unassembled WGS sequence"/>
</dbReference>
<dbReference type="OrthoDB" id="1651838at2"/>
<evidence type="ECO:0000313" key="3">
    <source>
        <dbReference type="Proteomes" id="UP000003157"/>
    </source>
</evidence>
<comment type="caution">
    <text evidence="2">The sequence shown here is derived from an EMBL/GenBank/DDBJ whole genome shotgun (WGS) entry which is preliminary data.</text>
</comment>
<proteinExistence type="predicted"/>